<sequence length="269" mass="31270">MLELVSKNSKTRLYLPKINHYKFGDILDDNGFVQLVEEPTRGPNTLDLVITNNPSRFTRTKRVKELAANGSSVEELWLLFKSKLNQSVNNHIPHKTAKQKDSLPWLTPNIRKLIHRRDRLYKKKQKSADPKITSKFKETNQMVQRELRKAYWKYIENIVTPKEENNQYSSMKQFWTYIKHKRTESSGVAPLRICDQHVSFLANQPDFAALIHKSEGKQQVSQLFKTKTKPAILTTKVLSSARTFTKTTRKTVHGRYSTLISCSLSSKFF</sequence>
<keyword evidence="2" id="KW-1185">Reference proteome</keyword>
<dbReference type="GO" id="GO:0031012">
    <property type="term" value="C:extracellular matrix"/>
    <property type="evidence" value="ECO:0007669"/>
    <property type="project" value="TreeGrafter"/>
</dbReference>
<evidence type="ECO:0000313" key="1">
    <source>
        <dbReference type="EMBL" id="CAG2215726.1"/>
    </source>
</evidence>
<evidence type="ECO:0000313" key="2">
    <source>
        <dbReference type="Proteomes" id="UP000683360"/>
    </source>
</evidence>
<dbReference type="EMBL" id="CAJPWZ010001452">
    <property type="protein sequence ID" value="CAG2215726.1"/>
    <property type="molecule type" value="Genomic_DNA"/>
</dbReference>
<accession>A0A8S3S8W6</accession>
<dbReference type="PANTHER" id="PTHR33395:SF22">
    <property type="entry name" value="REVERSE TRANSCRIPTASE DOMAIN-CONTAINING PROTEIN"/>
    <property type="match status" value="1"/>
</dbReference>
<name>A0A8S3S8W6_MYTED</name>
<reference evidence="1" key="1">
    <citation type="submission" date="2021-03" db="EMBL/GenBank/DDBJ databases">
        <authorList>
            <person name="Bekaert M."/>
        </authorList>
    </citation>
    <scope>NUCLEOTIDE SEQUENCE</scope>
</reference>
<dbReference type="GO" id="GO:0061343">
    <property type="term" value="P:cell adhesion involved in heart morphogenesis"/>
    <property type="evidence" value="ECO:0007669"/>
    <property type="project" value="TreeGrafter"/>
</dbReference>
<dbReference type="GO" id="GO:0007508">
    <property type="term" value="P:larval heart development"/>
    <property type="evidence" value="ECO:0007669"/>
    <property type="project" value="TreeGrafter"/>
</dbReference>
<dbReference type="AlphaFoldDB" id="A0A8S3S8W6"/>
<comment type="caution">
    <text evidence="1">The sequence shown here is derived from an EMBL/GenBank/DDBJ whole genome shotgun (WGS) entry which is preliminary data.</text>
</comment>
<dbReference type="PANTHER" id="PTHR33395">
    <property type="entry name" value="TRANSCRIPTASE, PUTATIVE-RELATED-RELATED"/>
    <property type="match status" value="1"/>
</dbReference>
<dbReference type="OrthoDB" id="6138652at2759"/>
<dbReference type="Proteomes" id="UP000683360">
    <property type="component" value="Unassembled WGS sequence"/>
</dbReference>
<organism evidence="1 2">
    <name type="scientific">Mytilus edulis</name>
    <name type="common">Blue mussel</name>
    <dbReference type="NCBI Taxonomy" id="6550"/>
    <lineage>
        <taxon>Eukaryota</taxon>
        <taxon>Metazoa</taxon>
        <taxon>Spiralia</taxon>
        <taxon>Lophotrochozoa</taxon>
        <taxon>Mollusca</taxon>
        <taxon>Bivalvia</taxon>
        <taxon>Autobranchia</taxon>
        <taxon>Pteriomorphia</taxon>
        <taxon>Mytilida</taxon>
        <taxon>Mytiloidea</taxon>
        <taxon>Mytilidae</taxon>
        <taxon>Mytilinae</taxon>
        <taxon>Mytilus</taxon>
    </lineage>
</organism>
<protein>
    <submittedName>
        <fullName evidence="1">Uncharacterized protein</fullName>
    </submittedName>
</protein>
<gene>
    <name evidence="1" type="ORF">MEDL_29483</name>
</gene>
<proteinExistence type="predicted"/>